<dbReference type="Proteomes" id="UP001652660">
    <property type="component" value="Chromosome 10c"/>
</dbReference>
<reference evidence="8" key="1">
    <citation type="journal article" date="2025" name="Foods">
        <title>Unveiling the Microbial Signatures of Arabica Coffee Cherries: Insights into Ripeness Specific Diversity, Functional Traits, and Implications for Quality and Safety.</title>
        <authorList>
            <consortium name="RefSeq"/>
            <person name="Tenea G.N."/>
            <person name="Cifuentes V."/>
            <person name="Reyes P."/>
            <person name="Cevallos-Vallejos M."/>
        </authorList>
    </citation>
    <scope>NUCLEOTIDE SEQUENCE [LARGE SCALE GENOMIC DNA]</scope>
</reference>
<dbReference type="GO" id="GO:0055091">
    <property type="term" value="P:phospholipid homeostasis"/>
    <property type="evidence" value="ECO:0007669"/>
    <property type="project" value="TreeGrafter"/>
</dbReference>
<keyword evidence="3 6" id="KW-1133">Transmembrane helix</keyword>
<dbReference type="InterPro" id="IPR050846">
    <property type="entry name" value="TLCD"/>
</dbReference>
<dbReference type="GO" id="GO:0071709">
    <property type="term" value="P:membrane assembly"/>
    <property type="evidence" value="ECO:0007669"/>
    <property type="project" value="TreeGrafter"/>
</dbReference>
<dbReference type="InterPro" id="IPR006634">
    <property type="entry name" value="TLC-dom"/>
</dbReference>
<dbReference type="PROSITE" id="PS50922">
    <property type="entry name" value="TLC"/>
    <property type="match status" value="1"/>
</dbReference>
<keyword evidence="8" id="KW-1185">Reference proteome</keyword>
<dbReference type="Pfam" id="PF03798">
    <property type="entry name" value="TRAM_LAG1_CLN8"/>
    <property type="match status" value="1"/>
</dbReference>
<dbReference type="PANTHER" id="PTHR13439">
    <property type="entry name" value="CT120 PROTEIN"/>
    <property type="match status" value="1"/>
</dbReference>
<evidence type="ECO:0000256" key="6">
    <source>
        <dbReference type="SAM" id="Phobius"/>
    </source>
</evidence>
<evidence type="ECO:0000256" key="3">
    <source>
        <dbReference type="ARBA" id="ARBA00022989"/>
    </source>
</evidence>
<keyword evidence="4 5" id="KW-0472">Membrane</keyword>
<dbReference type="OrthoDB" id="10266980at2759"/>
<gene>
    <name evidence="9" type="primary">LOC113714328</name>
</gene>
<dbReference type="GeneID" id="113714328"/>
<comment type="subcellular location">
    <subcellularLocation>
        <location evidence="1">Membrane</location>
        <topology evidence="1">Multi-pass membrane protein</topology>
    </subcellularLocation>
</comment>
<evidence type="ECO:0000256" key="4">
    <source>
        <dbReference type="ARBA" id="ARBA00023136"/>
    </source>
</evidence>
<name>A0A6P6UUA1_COFAR</name>
<feature type="transmembrane region" description="Helical" evidence="6">
    <location>
        <begin position="243"/>
        <end position="265"/>
    </location>
</feature>
<feature type="transmembrane region" description="Helical" evidence="6">
    <location>
        <begin position="105"/>
        <end position="123"/>
    </location>
</feature>
<dbReference type="PANTHER" id="PTHR13439:SF4">
    <property type="entry name" value="TLC DOMAIN-CONTAINING PROTEIN"/>
    <property type="match status" value="1"/>
</dbReference>
<reference evidence="9" key="2">
    <citation type="submission" date="2025-08" db="UniProtKB">
        <authorList>
            <consortium name="RefSeq"/>
        </authorList>
    </citation>
    <scope>IDENTIFICATION</scope>
    <source>
        <tissue evidence="9">Leaves</tissue>
    </source>
</reference>
<organism evidence="8 9">
    <name type="scientific">Coffea arabica</name>
    <name type="common">Arabian coffee</name>
    <dbReference type="NCBI Taxonomy" id="13443"/>
    <lineage>
        <taxon>Eukaryota</taxon>
        <taxon>Viridiplantae</taxon>
        <taxon>Streptophyta</taxon>
        <taxon>Embryophyta</taxon>
        <taxon>Tracheophyta</taxon>
        <taxon>Spermatophyta</taxon>
        <taxon>Magnoliopsida</taxon>
        <taxon>eudicotyledons</taxon>
        <taxon>Gunneridae</taxon>
        <taxon>Pentapetalae</taxon>
        <taxon>asterids</taxon>
        <taxon>lamiids</taxon>
        <taxon>Gentianales</taxon>
        <taxon>Rubiaceae</taxon>
        <taxon>Ixoroideae</taxon>
        <taxon>Gardenieae complex</taxon>
        <taxon>Bertiereae - Coffeeae clade</taxon>
        <taxon>Coffeeae</taxon>
        <taxon>Coffea</taxon>
    </lineage>
</organism>
<accession>A0A6P6UUA1</accession>
<evidence type="ECO:0000256" key="1">
    <source>
        <dbReference type="ARBA" id="ARBA00004141"/>
    </source>
</evidence>
<feature type="transmembrane region" description="Helical" evidence="6">
    <location>
        <begin position="162"/>
        <end position="187"/>
    </location>
</feature>
<feature type="transmembrane region" description="Helical" evidence="6">
    <location>
        <begin position="130"/>
        <end position="156"/>
    </location>
</feature>
<evidence type="ECO:0000313" key="9">
    <source>
        <dbReference type="RefSeq" id="XP_027093926.1"/>
    </source>
</evidence>
<dbReference type="GO" id="GO:0007009">
    <property type="term" value="P:plasma membrane organization"/>
    <property type="evidence" value="ECO:0007669"/>
    <property type="project" value="TreeGrafter"/>
</dbReference>
<proteinExistence type="predicted"/>
<protein>
    <submittedName>
        <fullName evidence="9">Uncharacterized protein isoform X1</fullName>
    </submittedName>
</protein>
<dbReference type="RefSeq" id="XP_027093926.1">
    <property type="nucleotide sequence ID" value="XM_027238125.2"/>
</dbReference>
<sequence>MARDQESKAGVFFMATLVMWAVSVLFEIGFNKRSELLPIIGGFLFYQSANWVIRNYLSRDPLFVNTCVSLLHSSITSATVVIIIINRWMTSSAKDMFEHSQLVETTWPGAYAALCISTGYFAYDQGDMLLYCLYSGPIPSILSHHLILLICFILALYRNVAINYLILTLICEMIVRMMQLHSVILHMRKVRRMAGVRDARIKVVKIEWVVNLITFVLARFSSHVLITVKLIRDASKFGKGVELPLALFGMAGMNLLNVFLGIDLFKAYQRERRTRNVSSKSS</sequence>
<evidence type="ECO:0000313" key="8">
    <source>
        <dbReference type="Proteomes" id="UP001652660"/>
    </source>
</evidence>
<evidence type="ECO:0000259" key="7">
    <source>
        <dbReference type="PROSITE" id="PS50922"/>
    </source>
</evidence>
<feature type="transmembrane region" description="Helical" evidence="6">
    <location>
        <begin position="62"/>
        <end position="85"/>
    </location>
</feature>
<dbReference type="GO" id="GO:0097035">
    <property type="term" value="P:regulation of membrane lipid distribution"/>
    <property type="evidence" value="ECO:0007669"/>
    <property type="project" value="TreeGrafter"/>
</dbReference>
<dbReference type="SMART" id="SM00724">
    <property type="entry name" value="TLC"/>
    <property type="match status" value="1"/>
</dbReference>
<feature type="transmembrane region" description="Helical" evidence="6">
    <location>
        <begin position="12"/>
        <end position="30"/>
    </location>
</feature>
<feature type="domain" description="TLC" evidence="7">
    <location>
        <begin position="58"/>
        <end position="276"/>
    </location>
</feature>
<evidence type="ECO:0000256" key="2">
    <source>
        <dbReference type="ARBA" id="ARBA00022692"/>
    </source>
</evidence>
<keyword evidence="2 5" id="KW-0812">Transmembrane</keyword>
<dbReference type="GO" id="GO:0005886">
    <property type="term" value="C:plasma membrane"/>
    <property type="evidence" value="ECO:0007669"/>
    <property type="project" value="TreeGrafter"/>
</dbReference>
<evidence type="ECO:0000256" key="5">
    <source>
        <dbReference type="PROSITE-ProRule" id="PRU00205"/>
    </source>
</evidence>
<feature type="transmembrane region" description="Helical" evidence="6">
    <location>
        <begin position="36"/>
        <end position="53"/>
    </location>
</feature>
<feature type="transmembrane region" description="Helical" evidence="6">
    <location>
        <begin position="208"/>
        <end position="231"/>
    </location>
</feature>
<dbReference type="AlphaFoldDB" id="A0A6P6UUA1"/>